<dbReference type="GeneID" id="14865432"/>
<sequence>MTINNNNNNNNNDNNNNNNNQQQLEEEDEFNYSELSTEELISTVKDMREAYFYIKDKYSMSKNHLDDKSKEIQFQRKLLTEREDLLLQLQWDPNQDDTYLYQLGARDPKQANEIKLRALTDQMRVMEKGIFDRDDRIKELERQVELLTLSQISPINHHNIVSTTQNLNPSIQREGSILNIPIKHQISQYPASQLTQSFEDIEFSNSTFNSANNSPSTPVPNFNKGPSHLHNNHNNNNSPSQKKGFWSPSFLTNWFADKQNQKDNHHNNHSNDIPLHAVKSA</sequence>
<gene>
    <name evidence="2" type="ORF">DFA_11903</name>
</gene>
<accession>F4QEM5</accession>
<organism evidence="2 3">
    <name type="scientific">Cavenderia fasciculata</name>
    <name type="common">Slime mold</name>
    <name type="synonym">Dictyostelium fasciculatum</name>
    <dbReference type="NCBI Taxonomy" id="261658"/>
    <lineage>
        <taxon>Eukaryota</taxon>
        <taxon>Amoebozoa</taxon>
        <taxon>Evosea</taxon>
        <taxon>Eumycetozoa</taxon>
        <taxon>Dictyostelia</taxon>
        <taxon>Acytosteliales</taxon>
        <taxon>Cavenderiaceae</taxon>
        <taxon>Cavenderia</taxon>
    </lineage>
</organism>
<dbReference type="Proteomes" id="UP000007797">
    <property type="component" value="Unassembled WGS sequence"/>
</dbReference>
<feature type="compositionally biased region" description="Low complexity" evidence="1">
    <location>
        <begin position="1"/>
        <end position="20"/>
    </location>
</feature>
<dbReference type="EMBL" id="GL883029">
    <property type="protein sequence ID" value="EGG14136.1"/>
    <property type="molecule type" value="Genomic_DNA"/>
</dbReference>
<feature type="region of interest" description="Disordered" evidence="1">
    <location>
        <begin position="1"/>
        <end position="32"/>
    </location>
</feature>
<reference evidence="3" key="1">
    <citation type="journal article" date="2011" name="Genome Res.">
        <title>Phylogeny-wide analysis of social amoeba genomes highlights ancient origins for complex intercellular communication.</title>
        <authorList>
            <person name="Heidel A.J."/>
            <person name="Lawal H.M."/>
            <person name="Felder M."/>
            <person name="Schilde C."/>
            <person name="Helps N.R."/>
            <person name="Tunggal B."/>
            <person name="Rivero F."/>
            <person name="John U."/>
            <person name="Schleicher M."/>
            <person name="Eichinger L."/>
            <person name="Platzer M."/>
            <person name="Noegel A.A."/>
            <person name="Schaap P."/>
            <person name="Gloeckner G."/>
        </authorList>
    </citation>
    <scope>NUCLEOTIDE SEQUENCE [LARGE SCALE GENOMIC DNA]</scope>
    <source>
        <strain evidence="3">SH3</strain>
    </source>
</reference>
<evidence type="ECO:0000313" key="2">
    <source>
        <dbReference type="EMBL" id="EGG14136.1"/>
    </source>
</evidence>
<keyword evidence="3" id="KW-1185">Reference proteome</keyword>
<dbReference type="OrthoDB" id="20617at2759"/>
<feature type="compositionally biased region" description="Low complexity" evidence="1">
    <location>
        <begin position="205"/>
        <end position="216"/>
    </location>
</feature>
<dbReference type="RefSeq" id="XP_004350844.1">
    <property type="nucleotide sequence ID" value="XM_004350793.1"/>
</dbReference>
<evidence type="ECO:0000256" key="1">
    <source>
        <dbReference type="SAM" id="MobiDB-lite"/>
    </source>
</evidence>
<feature type="region of interest" description="Disordered" evidence="1">
    <location>
        <begin position="205"/>
        <end position="243"/>
    </location>
</feature>
<protein>
    <submittedName>
        <fullName evidence="2">Uncharacterized protein</fullName>
    </submittedName>
</protein>
<name>F4QEM5_CACFS</name>
<proteinExistence type="predicted"/>
<evidence type="ECO:0000313" key="3">
    <source>
        <dbReference type="Proteomes" id="UP000007797"/>
    </source>
</evidence>
<dbReference type="KEGG" id="dfa:DFA_11903"/>
<dbReference type="AlphaFoldDB" id="F4QEM5"/>
<feature type="region of interest" description="Disordered" evidence="1">
    <location>
        <begin position="260"/>
        <end position="281"/>
    </location>
</feature>